<dbReference type="Gene3D" id="4.10.280.10">
    <property type="entry name" value="Helix-loop-helix DNA-binding domain"/>
    <property type="match status" value="1"/>
</dbReference>
<feature type="compositionally biased region" description="Basic and acidic residues" evidence="6">
    <location>
        <begin position="138"/>
        <end position="148"/>
    </location>
</feature>
<dbReference type="InterPro" id="IPR011598">
    <property type="entry name" value="bHLH_dom"/>
</dbReference>
<comment type="subcellular location">
    <subcellularLocation>
        <location evidence="1">Nucleus</location>
    </subcellularLocation>
</comment>
<comment type="caution">
    <text evidence="8">The sequence shown here is derived from an EMBL/GenBank/DDBJ whole genome shotgun (WGS) entry which is preliminary data.</text>
</comment>
<dbReference type="SMART" id="SM00353">
    <property type="entry name" value="HLH"/>
    <property type="match status" value="1"/>
</dbReference>
<dbReference type="GO" id="GO:0000978">
    <property type="term" value="F:RNA polymerase II cis-regulatory region sequence-specific DNA binding"/>
    <property type="evidence" value="ECO:0007669"/>
    <property type="project" value="TreeGrafter"/>
</dbReference>
<dbReference type="AlphaFoldDB" id="A0AAV8TBP0"/>
<dbReference type="Proteomes" id="UP001159364">
    <property type="component" value="Linkage Group LG05"/>
</dbReference>
<dbReference type="CDD" id="cd11454">
    <property type="entry name" value="bHLH_AtIND_like"/>
    <property type="match status" value="1"/>
</dbReference>
<keyword evidence="2" id="KW-0805">Transcription regulation</keyword>
<keyword evidence="4" id="KW-0804">Transcription</keyword>
<evidence type="ECO:0000256" key="6">
    <source>
        <dbReference type="SAM" id="MobiDB-lite"/>
    </source>
</evidence>
<dbReference type="SUPFAM" id="SSF47459">
    <property type="entry name" value="HLH, helix-loop-helix DNA-binding domain"/>
    <property type="match status" value="1"/>
</dbReference>
<keyword evidence="3" id="KW-0238">DNA-binding</keyword>
<dbReference type="EMBL" id="JAIWQS010000005">
    <property type="protein sequence ID" value="KAJ8763590.1"/>
    <property type="molecule type" value="Genomic_DNA"/>
</dbReference>
<dbReference type="InterPro" id="IPR036638">
    <property type="entry name" value="HLH_DNA-bd_sf"/>
</dbReference>
<feature type="region of interest" description="Disordered" evidence="6">
    <location>
        <begin position="115"/>
        <end position="277"/>
    </location>
</feature>
<feature type="compositionally biased region" description="Polar residues" evidence="6">
    <location>
        <begin position="151"/>
        <end position="160"/>
    </location>
</feature>
<reference evidence="8 9" key="1">
    <citation type="submission" date="2021-09" db="EMBL/GenBank/DDBJ databases">
        <title>Genomic insights and catalytic innovation underlie evolution of tropane alkaloids biosynthesis.</title>
        <authorList>
            <person name="Wang Y.-J."/>
            <person name="Tian T."/>
            <person name="Huang J.-P."/>
            <person name="Huang S.-X."/>
        </authorList>
    </citation>
    <scope>NUCLEOTIDE SEQUENCE [LARGE SCALE GENOMIC DNA]</scope>
    <source>
        <strain evidence="8">KIB-2018</strain>
        <tissue evidence="8">Leaf</tissue>
    </source>
</reference>
<evidence type="ECO:0000256" key="4">
    <source>
        <dbReference type="ARBA" id="ARBA00023163"/>
    </source>
</evidence>
<dbReference type="GO" id="GO:0000981">
    <property type="term" value="F:DNA-binding transcription factor activity, RNA polymerase II-specific"/>
    <property type="evidence" value="ECO:0007669"/>
    <property type="project" value="TreeGrafter"/>
</dbReference>
<proteinExistence type="predicted"/>
<gene>
    <name evidence="8" type="ORF">K2173_002473</name>
</gene>
<feature type="compositionally biased region" description="Low complexity" evidence="6">
    <location>
        <begin position="205"/>
        <end position="228"/>
    </location>
</feature>
<feature type="domain" description="BHLH" evidence="7">
    <location>
        <begin position="265"/>
        <end position="314"/>
    </location>
</feature>
<dbReference type="InterPro" id="IPR045843">
    <property type="entry name" value="IND-like"/>
</dbReference>
<dbReference type="FunFam" id="4.10.280.10:FF:000022">
    <property type="entry name" value="Basic helix-loop-helix transcription factor"/>
    <property type="match status" value="1"/>
</dbReference>
<evidence type="ECO:0000256" key="5">
    <source>
        <dbReference type="ARBA" id="ARBA00023242"/>
    </source>
</evidence>
<feature type="compositionally biased region" description="Polar residues" evidence="6">
    <location>
        <begin position="235"/>
        <end position="251"/>
    </location>
</feature>
<evidence type="ECO:0000256" key="3">
    <source>
        <dbReference type="ARBA" id="ARBA00023125"/>
    </source>
</evidence>
<evidence type="ECO:0000256" key="2">
    <source>
        <dbReference type="ARBA" id="ARBA00023015"/>
    </source>
</evidence>
<sequence length="351" mass="39006">MFPFEHPALFSLLLIKNTIINITLYLETMETVGAISEGEWSCLSGMYTTEEADFLSQLLGVSEDSLYSSEIGSNSYQFSRRNNSSILVSTSDHESHHLNNSFQVLVDKNSPRSTDYFMEDTGNDTSYPVEGDDWLNIDMRDGNAKEMNHPQAASQVQNLQPKRPVQLTARETSAKDKGHNPSHNSKKKSSSCRDAPKSKRKKSQKVSSSSNDEENNSGINEPPSSSCCSEDDSSASRQLNGGSTTSLSSKGALNLNGKPRASRGAATDPQSLYARKRRERINERLRILQNLVPNGTKVDISTMLEEAVQYVKFLQLQIKLLSSDDLWMYAPIAYNGMNIGLDLKMTSPMRL</sequence>
<keyword evidence="5" id="KW-0539">Nucleus</keyword>
<dbReference type="PANTHER" id="PTHR16223:SF274">
    <property type="entry name" value="TRANSCRIPTION FACTOR BHLH84"/>
    <property type="match status" value="1"/>
</dbReference>
<dbReference type="Pfam" id="PF00010">
    <property type="entry name" value="HLH"/>
    <property type="match status" value="1"/>
</dbReference>
<dbReference type="PANTHER" id="PTHR16223">
    <property type="entry name" value="TRANSCRIPTION FACTOR BHLH83-RELATED"/>
    <property type="match status" value="1"/>
</dbReference>
<dbReference type="PROSITE" id="PS50888">
    <property type="entry name" value="BHLH"/>
    <property type="match status" value="1"/>
</dbReference>
<evidence type="ECO:0000256" key="1">
    <source>
        <dbReference type="ARBA" id="ARBA00004123"/>
    </source>
</evidence>
<dbReference type="GO" id="GO:0046983">
    <property type="term" value="F:protein dimerization activity"/>
    <property type="evidence" value="ECO:0007669"/>
    <property type="project" value="InterPro"/>
</dbReference>
<keyword evidence="9" id="KW-1185">Reference proteome</keyword>
<accession>A0AAV8TBP0</accession>
<evidence type="ECO:0000313" key="9">
    <source>
        <dbReference type="Proteomes" id="UP001159364"/>
    </source>
</evidence>
<name>A0AAV8TBP0_9ROSI</name>
<dbReference type="GO" id="GO:0048766">
    <property type="term" value="P:root hair initiation"/>
    <property type="evidence" value="ECO:0007669"/>
    <property type="project" value="UniProtKB-ARBA"/>
</dbReference>
<dbReference type="GO" id="GO:0005634">
    <property type="term" value="C:nucleus"/>
    <property type="evidence" value="ECO:0007669"/>
    <property type="project" value="UniProtKB-SubCell"/>
</dbReference>
<evidence type="ECO:0000259" key="7">
    <source>
        <dbReference type="PROSITE" id="PS50888"/>
    </source>
</evidence>
<evidence type="ECO:0000313" key="8">
    <source>
        <dbReference type="EMBL" id="KAJ8763590.1"/>
    </source>
</evidence>
<organism evidence="8 9">
    <name type="scientific">Erythroxylum novogranatense</name>
    <dbReference type="NCBI Taxonomy" id="1862640"/>
    <lineage>
        <taxon>Eukaryota</taxon>
        <taxon>Viridiplantae</taxon>
        <taxon>Streptophyta</taxon>
        <taxon>Embryophyta</taxon>
        <taxon>Tracheophyta</taxon>
        <taxon>Spermatophyta</taxon>
        <taxon>Magnoliopsida</taxon>
        <taxon>eudicotyledons</taxon>
        <taxon>Gunneridae</taxon>
        <taxon>Pentapetalae</taxon>
        <taxon>rosids</taxon>
        <taxon>fabids</taxon>
        <taxon>Malpighiales</taxon>
        <taxon>Erythroxylaceae</taxon>
        <taxon>Erythroxylum</taxon>
    </lineage>
</organism>
<protein>
    <recommendedName>
        <fullName evidence="7">BHLH domain-containing protein</fullName>
    </recommendedName>
</protein>